<proteinExistence type="predicted"/>
<reference evidence="1 2" key="1">
    <citation type="submission" date="2022-12" db="EMBL/GenBank/DDBJ databases">
        <title>Microbacterium terricola strain KV-448 chromosome, complete genome.</title>
        <authorList>
            <person name="Oshima T."/>
            <person name="Moriya T."/>
            <person name="Bessho Y."/>
        </authorList>
    </citation>
    <scope>NUCLEOTIDE SEQUENCE [LARGE SCALE GENOMIC DNA]</scope>
    <source>
        <strain evidence="1 2">KV-448</strain>
    </source>
</reference>
<dbReference type="RefSeq" id="WP_263798502.1">
    <property type="nucleotide sequence ID" value="NZ_AP027141.1"/>
</dbReference>
<keyword evidence="2" id="KW-1185">Reference proteome</keyword>
<evidence type="ECO:0000313" key="2">
    <source>
        <dbReference type="Proteomes" id="UP001317779"/>
    </source>
</evidence>
<accession>A0ABM8DZD1</accession>
<name>A0ABM8DZD1_9MICO</name>
<sequence length="71" mass="8096">MDSYMSSVAYAQAERRTLDLVRDRARQRSQAERGVTIAPDPPRVSARVRFGTWLRVHAHRRATPVPVLPRG</sequence>
<dbReference type="Proteomes" id="UP001317779">
    <property type="component" value="Chromosome"/>
</dbReference>
<dbReference type="EMBL" id="AP027141">
    <property type="protein sequence ID" value="BDV30912.1"/>
    <property type="molecule type" value="Genomic_DNA"/>
</dbReference>
<protein>
    <submittedName>
        <fullName evidence="1">Uncharacterized protein</fullName>
    </submittedName>
</protein>
<gene>
    <name evidence="1" type="ORF">Microterr_15720</name>
</gene>
<organism evidence="1 2">
    <name type="scientific">Microbacterium terricola</name>
    <dbReference type="NCBI Taxonomy" id="344163"/>
    <lineage>
        <taxon>Bacteria</taxon>
        <taxon>Bacillati</taxon>
        <taxon>Actinomycetota</taxon>
        <taxon>Actinomycetes</taxon>
        <taxon>Micrococcales</taxon>
        <taxon>Microbacteriaceae</taxon>
        <taxon>Microbacterium</taxon>
    </lineage>
</organism>
<evidence type="ECO:0000313" key="1">
    <source>
        <dbReference type="EMBL" id="BDV30912.1"/>
    </source>
</evidence>